<dbReference type="EMBL" id="JAMWYS010000028">
    <property type="protein sequence ID" value="MCO4292995.1"/>
    <property type="molecule type" value="Genomic_DNA"/>
</dbReference>
<feature type="transmembrane region" description="Helical" evidence="1">
    <location>
        <begin position="17"/>
        <end position="36"/>
    </location>
</feature>
<evidence type="ECO:0000313" key="2">
    <source>
        <dbReference type="EMBL" id="MCO4292995.1"/>
    </source>
</evidence>
<dbReference type="AlphaFoldDB" id="A0A9X2F2J2"/>
<keyword evidence="1" id="KW-0812">Transmembrane</keyword>
<reference evidence="2" key="1">
    <citation type="submission" date="2022-06" db="EMBL/GenBank/DDBJ databases">
        <title>Solitalea sp. MAHUQ-68 isolated from rhizospheric soil.</title>
        <authorList>
            <person name="Huq M.A."/>
        </authorList>
    </citation>
    <scope>NUCLEOTIDE SEQUENCE</scope>
    <source>
        <strain evidence="2">MAHUQ-68</strain>
    </source>
</reference>
<evidence type="ECO:0000256" key="1">
    <source>
        <dbReference type="SAM" id="Phobius"/>
    </source>
</evidence>
<protein>
    <submittedName>
        <fullName evidence="2">Uncharacterized protein</fullName>
    </submittedName>
</protein>
<gene>
    <name evidence="2" type="ORF">NF867_08985</name>
</gene>
<comment type="caution">
    <text evidence="2">The sequence shown here is derived from an EMBL/GenBank/DDBJ whole genome shotgun (WGS) entry which is preliminary data.</text>
</comment>
<evidence type="ECO:0000313" key="3">
    <source>
        <dbReference type="Proteomes" id="UP001155182"/>
    </source>
</evidence>
<name>A0A9X2F2J2_9SPHI</name>
<dbReference type="Proteomes" id="UP001155182">
    <property type="component" value="Unassembled WGS sequence"/>
</dbReference>
<sequence>MTTQGQNGQQYLRTNTIIFYALMTGMTLFTIVVALTRNSEQPINNENLLVFISILAVIVLAAFFIRFQWLPNRLSTIAGYSTLIEKLTNYSKTLIIQWAPIEASCMFSSVAYLITGSMLFMGYNIGIIALFLLIFRPSKERLIQDLYLDSTEIELLDDPNAIVAEFKGRR</sequence>
<dbReference type="RefSeq" id="WP_252587486.1">
    <property type="nucleotide sequence ID" value="NZ_JAMWYS010000028.1"/>
</dbReference>
<organism evidence="2 3">
    <name type="scientific">Solitalea agri</name>
    <dbReference type="NCBI Taxonomy" id="2953739"/>
    <lineage>
        <taxon>Bacteria</taxon>
        <taxon>Pseudomonadati</taxon>
        <taxon>Bacteroidota</taxon>
        <taxon>Sphingobacteriia</taxon>
        <taxon>Sphingobacteriales</taxon>
        <taxon>Sphingobacteriaceae</taxon>
        <taxon>Solitalea</taxon>
    </lineage>
</organism>
<accession>A0A9X2F2J2</accession>
<feature type="transmembrane region" description="Helical" evidence="1">
    <location>
        <begin position="48"/>
        <end position="69"/>
    </location>
</feature>
<keyword evidence="1" id="KW-1133">Transmembrane helix</keyword>
<keyword evidence="3" id="KW-1185">Reference proteome</keyword>
<feature type="transmembrane region" description="Helical" evidence="1">
    <location>
        <begin position="110"/>
        <end position="135"/>
    </location>
</feature>
<keyword evidence="1" id="KW-0472">Membrane</keyword>
<proteinExistence type="predicted"/>